<dbReference type="GO" id="GO:0005778">
    <property type="term" value="C:peroxisomal membrane"/>
    <property type="evidence" value="ECO:0007669"/>
    <property type="project" value="TreeGrafter"/>
</dbReference>
<evidence type="ECO:0000256" key="3">
    <source>
        <dbReference type="ARBA" id="ARBA00022448"/>
    </source>
</evidence>
<dbReference type="Pfam" id="PF00004">
    <property type="entry name" value="AAA"/>
    <property type="match status" value="2"/>
</dbReference>
<keyword evidence="16" id="KW-1185">Reference proteome</keyword>
<dbReference type="Gene3D" id="1.10.8.60">
    <property type="match status" value="2"/>
</dbReference>
<evidence type="ECO:0000313" key="15">
    <source>
        <dbReference type="EMBL" id="RXK38546.1"/>
    </source>
</evidence>
<dbReference type="Proteomes" id="UP000289152">
    <property type="component" value="Unassembled WGS sequence"/>
</dbReference>
<dbReference type="AlphaFoldDB" id="A0A4Q1BLD1"/>
<evidence type="ECO:0000256" key="9">
    <source>
        <dbReference type="ARBA" id="ARBA00023136"/>
    </source>
</evidence>
<evidence type="ECO:0000256" key="5">
    <source>
        <dbReference type="ARBA" id="ARBA00022741"/>
    </source>
</evidence>
<dbReference type="SUPFAM" id="SSF52540">
    <property type="entry name" value="P-loop containing nucleoside triphosphate hydrolases"/>
    <property type="match status" value="2"/>
</dbReference>
<organism evidence="15 16">
    <name type="scientific">Tremella mesenterica</name>
    <name type="common">Jelly fungus</name>
    <dbReference type="NCBI Taxonomy" id="5217"/>
    <lineage>
        <taxon>Eukaryota</taxon>
        <taxon>Fungi</taxon>
        <taxon>Dikarya</taxon>
        <taxon>Basidiomycota</taxon>
        <taxon>Agaricomycotina</taxon>
        <taxon>Tremellomycetes</taxon>
        <taxon>Tremellales</taxon>
        <taxon>Tremellaceae</taxon>
        <taxon>Tremella</taxon>
    </lineage>
</organism>
<dbReference type="GO" id="GO:0016887">
    <property type="term" value="F:ATP hydrolysis activity"/>
    <property type="evidence" value="ECO:0007669"/>
    <property type="project" value="InterPro"/>
</dbReference>
<feature type="region of interest" description="Disordered" evidence="13">
    <location>
        <begin position="885"/>
        <end position="962"/>
    </location>
</feature>
<feature type="compositionally biased region" description="Basic and acidic residues" evidence="13">
    <location>
        <begin position="1000"/>
        <end position="1013"/>
    </location>
</feature>
<evidence type="ECO:0000256" key="4">
    <source>
        <dbReference type="ARBA" id="ARBA00022593"/>
    </source>
</evidence>
<comment type="catalytic activity">
    <reaction evidence="12">
        <text>ATP + H2O = ADP + phosphate + H(+)</text>
        <dbReference type="Rhea" id="RHEA:13065"/>
        <dbReference type="ChEBI" id="CHEBI:15377"/>
        <dbReference type="ChEBI" id="CHEBI:15378"/>
        <dbReference type="ChEBI" id="CHEBI:30616"/>
        <dbReference type="ChEBI" id="CHEBI:43474"/>
        <dbReference type="ChEBI" id="CHEBI:456216"/>
    </reaction>
    <physiologicalReaction direction="left-to-right" evidence="12">
        <dbReference type="Rhea" id="RHEA:13066"/>
    </physiologicalReaction>
</comment>
<keyword evidence="8" id="KW-0653">Protein transport</keyword>
<accession>A0A4Q1BLD1</accession>
<name>A0A4Q1BLD1_TREME</name>
<evidence type="ECO:0000256" key="11">
    <source>
        <dbReference type="ARBA" id="ARBA00034532"/>
    </source>
</evidence>
<feature type="domain" description="AAA+ ATPase" evidence="14">
    <location>
        <begin position="400"/>
        <end position="544"/>
    </location>
</feature>
<dbReference type="GO" id="GO:0005829">
    <property type="term" value="C:cytosol"/>
    <property type="evidence" value="ECO:0007669"/>
    <property type="project" value="TreeGrafter"/>
</dbReference>
<dbReference type="CDD" id="cd19526">
    <property type="entry name" value="RecA-like_PEX1_r2"/>
    <property type="match status" value="1"/>
</dbReference>
<keyword evidence="6" id="KW-0378">Hydrolase</keyword>
<evidence type="ECO:0000256" key="8">
    <source>
        <dbReference type="ARBA" id="ARBA00022927"/>
    </source>
</evidence>
<evidence type="ECO:0000256" key="10">
    <source>
        <dbReference type="ARBA" id="ARBA00032509"/>
    </source>
</evidence>
<dbReference type="EMBL" id="SDIL01000046">
    <property type="protein sequence ID" value="RXK38546.1"/>
    <property type="molecule type" value="Genomic_DNA"/>
</dbReference>
<dbReference type="GO" id="GO:0005524">
    <property type="term" value="F:ATP binding"/>
    <property type="evidence" value="ECO:0007669"/>
    <property type="project" value="UniProtKB-KW"/>
</dbReference>
<dbReference type="GO" id="GO:0016558">
    <property type="term" value="P:protein import into peroxisome matrix"/>
    <property type="evidence" value="ECO:0007669"/>
    <property type="project" value="TreeGrafter"/>
</dbReference>
<dbReference type="Gene3D" id="3.10.330.10">
    <property type="match status" value="1"/>
</dbReference>
<dbReference type="SUPFAM" id="SSF54585">
    <property type="entry name" value="Cdc48 domain 2-like"/>
    <property type="match status" value="1"/>
</dbReference>
<dbReference type="STRING" id="5217.A0A4Q1BLD1"/>
<comment type="similarity">
    <text evidence="2">Belongs to the AAA ATPase family.</text>
</comment>
<dbReference type="PANTHER" id="PTHR23077:SF12">
    <property type="entry name" value="PEROXISOMAL ATPASE PEX1"/>
    <property type="match status" value="1"/>
</dbReference>
<evidence type="ECO:0000256" key="13">
    <source>
        <dbReference type="SAM" id="MobiDB-lite"/>
    </source>
</evidence>
<comment type="caution">
    <text evidence="15">The sequence shown here is derived from an EMBL/GenBank/DDBJ whole genome shotgun (WGS) entry which is preliminary data.</text>
</comment>
<evidence type="ECO:0000256" key="1">
    <source>
        <dbReference type="ARBA" id="ARBA00004370"/>
    </source>
</evidence>
<dbReference type="InterPro" id="IPR027417">
    <property type="entry name" value="P-loop_NTPase"/>
</dbReference>
<keyword evidence="5" id="KW-0547">Nucleotide-binding</keyword>
<dbReference type="InterPro" id="IPR003959">
    <property type="entry name" value="ATPase_AAA_core"/>
</dbReference>
<keyword evidence="3" id="KW-0813">Transport</keyword>
<evidence type="ECO:0000259" key="14">
    <source>
        <dbReference type="SMART" id="SM00382"/>
    </source>
</evidence>
<dbReference type="FunCoup" id="A0A4Q1BLD1">
    <property type="interactions" value="315"/>
</dbReference>
<dbReference type="InterPro" id="IPR041569">
    <property type="entry name" value="AAA_lid_3"/>
</dbReference>
<dbReference type="FunFam" id="3.40.50.300:FF:000149">
    <property type="entry name" value="Nuclear valosin-containing protein-like"/>
    <property type="match status" value="1"/>
</dbReference>
<evidence type="ECO:0000256" key="12">
    <source>
        <dbReference type="ARBA" id="ARBA00048778"/>
    </source>
</evidence>
<feature type="compositionally biased region" description="Polar residues" evidence="13">
    <location>
        <begin position="936"/>
        <end position="948"/>
    </location>
</feature>
<dbReference type="Pfam" id="PF17862">
    <property type="entry name" value="AAA_lid_3"/>
    <property type="match status" value="1"/>
</dbReference>
<evidence type="ECO:0000256" key="7">
    <source>
        <dbReference type="ARBA" id="ARBA00022840"/>
    </source>
</evidence>
<feature type="domain" description="AAA+ ATPase" evidence="14">
    <location>
        <begin position="689"/>
        <end position="824"/>
    </location>
</feature>
<protein>
    <recommendedName>
        <fullName evidence="11">Peroxisomal ATPase PEX1</fullName>
    </recommendedName>
    <alternativeName>
        <fullName evidence="10">Peroxin-1</fullName>
    </alternativeName>
</protein>
<dbReference type="InterPro" id="IPR003960">
    <property type="entry name" value="ATPase_AAA_CS"/>
</dbReference>
<evidence type="ECO:0000313" key="16">
    <source>
        <dbReference type="Proteomes" id="UP000289152"/>
    </source>
</evidence>
<dbReference type="Gene3D" id="3.40.50.300">
    <property type="entry name" value="P-loop containing nucleotide triphosphate hydrolases"/>
    <property type="match status" value="2"/>
</dbReference>
<dbReference type="Pfam" id="PF09262">
    <property type="entry name" value="PEX-1N"/>
    <property type="match status" value="1"/>
</dbReference>
<dbReference type="OrthoDB" id="2187at2759"/>
<feature type="region of interest" description="Disordered" evidence="13">
    <location>
        <begin position="1000"/>
        <end position="1019"/>
    </location>
</feature>
<dbReference type="VEuPathDB" id="FungiDB:TREMEDRAFT_67430"/>
<dbReference type="InterPro" id="IPR015342">
    <property type="entry name" value="PEX1-N_C-lobe"/>
</dbReference>
<dbReference type="InterPro" id="IPR003593">
    <property type="entry name" value="AAA+_ATPase"/>
</dbReference>
<evidence type="ECO:0000256" key="6">
    <source>
        <dbReference type="ARBA" id="ARBA00022801"/>
    </source>
</evidence>
<dbReference type="InParanoid" id="A0A4Q1BLD1"/>
<comment type="subcellular location">
    <subcellularLocation>
        <location evidence="1">Membrane</location>
    </subcellularLocation>
</comment>
<dbReference type="InterPro" id="IPR029067">
    <property type="entry name" value="CDC48_domain_2-like_sf"/>
</dbReference>
<evidence type="ECO:0000256" key="2">
    <source>
        <dbReference type="ARBA" id="ARBA00006914"/>
    </source>
</evidence>
<sequence>MTKKALIKYRSLRSNLVHLPLSLFAQLAQQQIRPQSLIIHLSPLTPSSSRTQAAYVGWSGLAAASSLNIPRKGDGEVLETVEVDPEVAMQYGWMEGIVVEIGIIHDPTRANSISVTPLTPGDWEILEQHTSFLENNLLGQLRAVQTSQVINAWVAGRTKIQLRVDGTDPGVKQGAVLVHPDTEVIVAPRPRKTIAAAVEEPRVVDTTNKEVRPSEKVRERNVRSRLIPPTVAAAWGQFKLSEAQSMEAGSFAVVLCSSNTLRRLRRRLEYDDKRPPVFRLLKHGSKNVEKEVTAVERDDDGHAYDNIEEEGQNLDVSIVAWDEMPDGALVITGEGLLQWQTWGSVKVSSIAKQRSRRKSGRSPEVLDMLPPYIYMTSLPGLEATLGVAVGALTRAFILAQPCPLLLTGTKGMGKTTLAMAIARRMEEDREILAETHYIDVRSIQADGRLSAIKDQMRSWVEEAKKKRPCLLVLDNLDSLLTPETELNSSNTPIILAEHFCRLVSPEHLPEGIGVLVTAASTKSLHSALNASHVFGEILKIPALTKEVRREVFSAVIEKQLCSTTSELPDENIHPKAWGTANTGLDLITLASMTEGYSTSDLVDLVSAATQQAMIRLHHSPEDPFELTMEDFTQAQESFTPISLRGITFQHYTTVWSDIGGLRLPKRILRETLEWPIKYAQIFASCPLRLRSGLLLYGYPGCGKTLLASAVAKECGLNFISVKGPEILNKYIGASEKAVRDLFERASGAKPCVLFFDEFDSIAPKRGHDSTGVTDRIVNQLLTEMDGAQGLEGVYVLAATSRPDLIDPALLRPGRLDKSVLCDMPSFEGRLEILQTVSRKIILDHSVDLEHIAHETVGYSGADLQAVIYNAHLEVVHTSLSQTPSTASSYETLHDGPIAKSKGKGKSNGGEKNVMNGISESIPSAEMKSMTKRMETILSNVTPRPTSQPRPIERTDQVSSSSPLIQQIHLLRALESTRPSVSLTERRRLETIYKAFVSDREGRMPSGDLGRETGTRASLM</sequence>
<keyword evidence="9" id="KW-0472">Membrane</keyword>
<reference evidence="15 16" key="1">
    <citation type="submission" date="2016-06" db="EMBL/GenBank/DDBJ databases">
        <title>Evolution of pathogenesis and genome organization in the Tremellales.</title>
        <authorList>
            <person name="Cuomo C."/>
            <person name="Litvintseva A."/>
            <person name="Heitman J."/>
            <person name="Chen Y."/>
            <person name="Sun S."/>
            <person name="Springer D."/>
            <person name="Dromer F."/>
            <person name="Young S."/>
            <person name="Zeng Q."/>
            <person name="Chapman S."/>
            <person name="Gujja S."/>
            <person name="Saif S."/>
            <person name="Birren B."/>
        </authorList>
    </citation>
    <scope>NUCLEOTIDE SEQUENCE [LARGE SCALE GENOMIC DNA]</scope>
    <source>
        <strain evidence="15 16">ATCC 28783</strain>
    </source>
</reference>
<dbReference type="SMART" id="SM00382">
    <property type="entry name" value="AAA"/>
    <property type="match status" value="2"/>
</dbReference>
<keyword evidence="4" id="KW-0962">Peroxisome biogenesis</keyword>
<proteinExistence type="inferred from homology"/>
<keyword evidence="7" id="KW-0067">ATP-binding</keyword>
<dbReference type="PANTHER" id="PTHR23077">
    <property type="entry name" value="AAA-FAMILY ATPASE"/>
    <property type="match status" value="1"/>
</dbReference>
<dbReference type="CDD" id="cd00009">
    <property type="entry name" value="AAA"/>
    <property type="match status" value="1"/>
</dbReference>
<dbReference type="PROSITE" id="PS00674">
    <property type="entry name" value="AAA"/>
    <property type="match status" value="1"/>
</dbReference>
<dbReference type="InterPro" id="IPR050168">
    <property type="entry name" value="AAA_ATPase_domain"/>
</dbReference>
<gene>
    <name evidence="15" type="ORF">M231_04178</name>
</gene>